<gene>
    <name evidence="2" type="ORF">FEM03_14560</name>
</gene>
<dbReference type="Pfam" id="PF00535">
    <property type="entry name" value="Glycos_transf_2"/>
    <property type="match status" value="1"/>
</dbReference>
<keyword evidence="3" id="KW-1185">Reference proteome</keyword>
<dbReference type="PANTHER" id="PTHR43179">
    <property type="entry name" value="RHAMNOSYLTRANSFERASE WBBL"/>
    <property type="match status" value="1"/>
</dbReference>
<evidence type="ECO:0000259" key="1">
    <source>
        <dbReference type="Pfam" id="PF00535"/>
    </source>
</evidence>
<comment type="caution">
    <text evidence="2">The sequence shown here is derived from an EMBL/GenBank/DDBJ whole genome shotgun (WGS) entry which is preliminary data.</text>
</comment>
<organism evidence="2 3">
    <name type="scientific">Phragmitibacter flavus</name>
    <dbReference type="NCBI Taxonomy" id="2576071"/>
    <lineage>
        <taxon>Bacteria</taxon>
        <taxon>Pseudomonadati</taxon>
        <taxon>Verrucomicrobiota</taxon>
        <taxon>Verrucomicrobiia</taxon>
        <taxon>Verrucomicrobiales</taxon>
        <taxon>Verrucomicrobiaceae</taxon>
        <taxon>Phragmitibacter</taxon>
    </lineage>
</organism>
<dbReference type="SUPFAM" id="SSF53448">
    <property type="entry name" value="Nucleotide-diphospho-sugar transferases"/>
    <property type="match status" value="1"/>
</dbReference>
<evidence type="ECO:0000313" key="3">
    <source>
        <dbReference type="Proteomes" id="UP000306196"/>
    </source>
</evidence>
<reference evidence="2 3" key="1">
    <citation type="submission" date="2019-05" db="EMBL/GenBank/DDBJ databases">
        <title>Verrucobacter flavum gen. nov., sp. nov. a new member of the family Verrucomicrobiaceae.</title>
        <authorList>
            <person name="Szuroczki S."/>
            <person name="Abbaszade G."/>
            <person name="Szabo A."/>
            <person name="Felfoldi T."/>
            <person name="Schumann P."/>
            <person name="Boka K."/>
            <person name="Keki Z."/>
            <person name="Toumi M."/>
            <person name="Toth E."/>
        </authorList>
    </citation>
    <scope>NUCLEOTIDE SEQUENCE [LARGE SCALE GENOMIC DNA]</scope>
    <source>
        <strain evidence="2 3">MG-N-17</strain>
    </source>
</reference>
<dbReference type="GO" id="GO:0016740">
    <property type="term" value="F:transferase activity"/>
    <property type="evidence" value="ECO:0007669"/>
    <property type="project" value="UniProtKB-KW"/>
</dbReference>
<dbReference type="EMBL" id="VAUV01000010">
    <property type="protein sequence ID" value="TLD69950.1"/>
    <property type="molecule type" value="Genomic_DNA"/>
</dbReference>
<dbReference type="InterPro" id="IPR001173">
    <property type="entry name" value="Glyco_trans_2-like"/>
</dbReference>
<dbReference type="OrthoDB" id="5174363at2"/>
<dbReference type="AlphaFoldDB" id="A0A5R8KCB8"/>
<accession>A0A5R8KCB8</accession>
<dbReference type="PANTHER" id="PTHR43179:SF7">
    <property type="entry name" value="RHAMNOSYLTRANSFERASE WBBL"/>
    <property type="match status" value="1"/>
</dbReference>
<dbReference type="CDD" id="cd00761">
    <property type="entry name" value="Glyco_tranf_GTA_type"/>
    <property type="match status" value="1"/>
</dbReference>
<sequence>MDVTVMITSRNRCEVLRRTLLRLSQMNPPPKEILITADGCTDETAVMVQQNFSHCQLTINSSGLGSIASRDHMLRRATGELVLSLDDDSYPLDDDFFARLPILFEAHPEASVITFPELRDGGGFANSSQSPDSEGHYVSAYANAVAAMRRSFYLKSPGFPGMFFHCYEEPDYALQSYGQKRGVWFEPSMVIRHHYTSVNRSELKNHHYNARNELWSVWIRCPLPWVFPVSFYRIVRQLLHSATQGPLWIAKEPVWWWSALKGLGRCLQLRSPIAWPTYFRWMRLARNPIHHVSDFREKFGLATEIA</sequence>
<dbReference type="Proteomes" id="UP000306196">
    <property type="component" value="Unassembled WGS sequence"/>
</dbReference>
<proteinExistence type="predicted"/>
<dbReference type="InterPro" id="IPR029044">
    <property type="entry name" value="Nucleotide-diphossugar_trans"/>
</dbReference>
<keyword evidence="2" id="KW-0808">Transferase</keyword>
<dbReference type="RefSeq" id="WP_138087005.1">
    <property type="nucleotide sequence ID" value="NZ_VAUV01000010.1"/>
</dbReference>
<dbReference type="Gene3D" id="3.90.550.10">
    <property type="entry name" value="Spore Coat Polysaccharide Biosynthesis Protein SpsA, Chain A"/>
    <property type="match status" value="1"/>
</dbReference>
<feature type="domain" description="Glycosyltransferase 2-like" evidence="1">
    <location>
        <begin position="4"/>
        <end position="130"/>
    </location>
</feature>
<name>A0A5R8KCB8_9BACT</name>
<evidence type="ECO:0000313" key="2">
    <source>
        <dbReference type="EMBL" id="TLD69950.1"/>
    </source>
</evidence>
<protein>
    <submittedName>
        <fullName evidence="2">Glycosyltransferase family 2 protein</fullName>
    </submittedName>
</protein>